<keyword evidence="2" id="KW-0547">Nucleotide-binding</keyword>
<comment type="caution">
    <text evidence="4">The sequence shown here is derived from an EMBL/GenBank/DDBJ whole genome shotgun (WGS) entry which is preliminary data.</text>
</comment>
<organism evidence="4 5">
    <name type="scientific">Diploptera punctata</name>
    <name type="common">Pacific beetle cockroach</name>
    <dbReference type="NCBI Taxonomy" id="6984"/>
    <lineage>
        <taxon>Eukaryota</taxon>
        <taxon>Metazoa</taxon>
        <taxon>Ecdysozoa</taxon>
        <taxon>Arthropoda</taxon>
        <taxon>Hexapoda</taxon>
        <taxon>Insecta</taxon>
        <taxon>Pterygota</taxon>
        <taxon>Neoptera</taxon>
        <taxon>Polyneoptera</taxon>
        <taxon>Dictyoptera</taxon>
        <taxon>Blattodea</taxon>
        <taxon>Blaberoidea</taxon>
        <taxon>Blaberidae</taxon>
        <taxon>Diplopterinae</taxon>
        <taxon>Diploptera</taxon>
    </lineage>
</organism>
<dbReference type="Gene3D" id="3.40.50.300">
    <property type="entry name" value="P-loop containing nucleotide triphosphate hydrolases"/>
    <property type="match status" value="2"/>
</dbReference>
<keyword evidence="5" id="KW-1185">Reference proteome</keyword>
<dbReference type="InterPro" id="IPR000850">
    <property type="entry name" value="Adenylat/UMP-CMP_kin"/>
</dbReference>
<keyword evidence="3" id="KW-0418">Kinase</keyword>
<dbReference type="Pfam" id="PF00406">
    <property type="entry name" value="ADK"/>
    <property type="match status" value="1"/>
</dbReference>
<evidence type="ECO:0000256" key="3">
    <source>
        <dbReference type="ARBA" id="ARBA00022777"/>
    </source>
</evidence>
<dbReference type="AlphaFoldDB" id="A0AAD7ZNK8"/>
<dbReference type="GO" id="GO:0005524">
    <property type="term" value="F:ATP binding"/>
    <property type="evidence" value="ECO:0007669"/>
    <property type="project" value="InterPro"/>
</dbReference>
<dbReference type="PANTHER" id="PTHR23359">
    <property type="entry name" value="NUCLEOTIDE KINASE"/>
    <property type="match status" value="1"/>
</dbReference>
<evidence type="ECO:0008006" key="6">
    <source>
        <dbReference type="Google" id="ProtNLM"/>
    </source>
</evidence>
<dbReference type="CDD" id="cd22979">
    <property type="entry name" value="DD_AK8"/>
    <property type="match status" value="1"/>
</dbReference>
<evidence type="ECO:0000313" key="4">
    <source>
        <dbReference type="EMBL" id="KAJ9584034.1"/>
    </source>
</evidence>
<dbReference type="SUPFAM" id="SSF52540">
    <property type="entry name" value="P-loop containing nucleoside triphosphate hydrolases"/>
    <property type="match status" value="1"/>
</dbReference>
<evidence type="ECO:0000256" key="1">
    <source>
        <dbReference type="ARBA" id="ARBA00022679"/>
    </source>
</evidence>
<evidence type="ECO:0000313" key="5">
    <source>
        <dbReference type="Proteomes" id="UP001233999"/>
    </source>
</evidence>
<dbReference type="Proteomes" id="UP001233999">
    <property type="component" value="Unassembled WGS sequence"/>
</dbReference>
<dbReference type="GO" id="GO:0006139">
    <property type="term" value="P:nucleobase-containing compound metabolic process"/>
    <property type="evidence" value="ECO:0007669"/>
    <property type="project" value="InterPro"/>
</dbReference>
<gene>
    <name evidence="4" type="ORF">L9F63_021611</name>
</gene>
<accession>A0AAD7ZNK8</accession>
<dbReference type="InterPro" id="IPR027417">
    <property type="entry name" value="P-loop_NTPase"/>
</dbReference>
<reference evidence="4" key="1">
    <citation type="journal article" date="2023" name="IScience">
        <title>Live-bearing cockroach genome reveals convergent evolutionary mechanisms linked to viviparity in insects and beyond.</title>
        <authorList>
            <person name="Fouks B."/>
            <person name="Harrison M.C."/>
            <person name="Mikhailova A.A."/>
            <person name="Marchal E."/>
            <person name="English S."/>
            <person name="Carruthers M."/>
            <person name="Jennings E.C."/>
            <person name="Chiamaka E.L."/>
            <person name="Frigard R.A."/>
            <person name="Pippel M."/>
            <person name="Attardo G.M."/>
            <person name="Benoit J.B."/>
            <person name="Bornberg-Bauer E."/>
            <person name="Tobe S.S."/>
        </authorList>
    </citation>
    <scope>NUCLEOTIDE SEQUENCE</scope>
    <source>
        <strain evidence="4">Stay&amp;Tobe</strain>
    </source>
</reference>
<proteinExistence type="predicted"/>
<dbReference type="EMBL" id="JASPKZ010007478">
    <property type="protein sequence ID" value="KAJ9584034.1"/>
    <property type="molecule type" value="Genomic_DNA"/>
</dbReference>
<reference evidence="4" key="2">
    <citation type="submission" date="2023-05" db="EMBL/GenBank/DDBJ databases">
        <authorList>
            <person name="Fouks B."/>
        </authorList>
    </citation>
    <scope>NUCLEOTIDE SEQUENCE</scope>
    <source>
        <strain evidence="4">Stay&amp;Tobe</strain>
        <tissue evidence="4">Testes</tissue>
    </source>
</reference>
<name>A0AAD7ZNK8_DIPPU</name>
<protein>
    <recommendedName>
        <fullName evidence="6">Adenylate kinase 8</fullName>
    </recommendedName>
</protein>
<evidence type="ECO:0000256" key="2">
    <source>
        <dbReference type="ARBA" id="ARBA00022741"/>
    </source>
</evidence>
<sequence length="400" mass="46002">NINSLEYATKMVDATRRPLQVPIRYVPYLEKHQIYHLFHHLATRLVLNKTSDPISFLKQILQNEGRSWNKFRIILLGSPYVDKICVAKYLSGKTGATVITREDLHWKARSSLKEAVSKVLCTRPVADTGWILADFPCTAKEGLAIKEAVILPTHVIHLEVDEPEDDLSLCIDTSDKKKLLAEYKDNIRYLKRMFQHVIKDCRLKNGNMEQLCADCLKLVEVLKHNGEAMLPRVVIIGPRGSGKKTQASLIAKRFGLVSIDWEFLLEQTLLREDKLGDSVRNAQQNRVDIFPNIAKQIIEERVLQWDCQRYGWVLTGYHDAKVLNALSTPPNRVILFELDALTCVSRITSRRINMYTGQRYDNNNLPKGKELKQARVHPRDKLNPLYNEVHVFLDSKKENI</sequence>
<keyword evidence="1" id="KW-0808">Transferase</keyword>
<dbReference type="GO" id="GO:0019205">
    <property type="term" value="F:nucleobase-containing compound kinase activity"/>
    <property type="evidence" value="ECO:0007669"/>
    <property type="project" value="InterPro"/>
</dbReference>
<feature type="non-terminal residue" evidence="4">
    <location>
        <position position="1"/>
    </location>
</feature>